<feature type="chain" id="PRO_5030566824" evidence="3">
    <location>
        <begin position="19"/>
        <end position="321"/>
    </location>
</feature>
<reference evidence="4" key="1">
    <citation type="submission" date="2021-01" db="EMBL/GenBank/DDBJ databases">
        <authorList>
            <person name="Corre E."/>
            <person name="Pelletier E."/>
            <person name="Niang G."/>
            <person name="Scheremetjew M."/>
            <person name="Finn R."/>
            <person name="Kale V."/>
            <person name="Holt S."/>
            <person name="Cochrane G."/>
            <person name="Meng A."/>
            <person name="Brown T."/>
            <person name="Cohen L."/>
        </authorList>
    </citation>
    <scope>NUCLEOTIDE SEQUENCE</scope>
    <source>
        <strain evidence="4">Grunow 1884</strain>
    </source>
</reference>
<feature type="region of interest" description="Disordered" evidence="2">
    <location>
        <begin position="297"/>
        <end position="321"/>
    </location>
</feature>
<dbReference type="GO" id="GO:0010207">
    <property type="term" value="P:photosystem II assembly"/>
    <property type="evidence" value="ECO:0007669"/>
    <property type="project" value="InterPro"/>
</dbReference>
<dbReference type="EMBL" id="HBGO01023103">
    <property type="protein sequence ID" value="CAD9345882.1"/>
    <property type="molecule type" value="Transcribed_RNA"/>
</dbReference>
<dbReference type="InterPro" id="IPR017499">
    <property type="entry name" value="Thf1"/>
</dbReference>
<organism evidence="4">
    <name type="scientific">Trieres chinensis</name>
    <name type="common">Marine centric diatom</name>
    <name type="synonym">Odontella sinensis</name>
    <dbReference type="NCBI Taxonomy" id="1514140"/>
    <lineage>
        <taxon>Eukaryota</taxon>
        <taxon>Sar</taxon>
        <taxon>Stramenopiles</taxon>
        <taxon>Ochrophyta</taxon>
        <taxon>Bacillariophyta</taxon>
        <taxon>Mediophyceae</taxon>
        <taxon>Biddulphiophycidae</taxon>
        <taxon>Eupodiscales</taxon>
        <taxon>Parodontellaceae</taxon>
        <taxon>Trieres</taxon>
    </lineage>
</organism>
<keyword evidence="1" id="KW-0175">Coiled coil</keyword>
<sequence length="321" mass="35529">MKVQAAAVLALAAVQVSAFVPQQTTFARSGSVSLNILKDEDEKAALDRALGRQLDYEPASADTAFAKKYASLKGAKIRTVAETFAEFTDLLGKPVNALYKNMVTDIVGSTHLTVVCARFQRDPVWSLGAVSALDLLFKNYPEPDTAADIRRCFFQCNGMEESVIVAEAQSVLDWAAGKSKEDIEAALCGEGDGPIAETAKATKADEFWMYSRFFGIGLVRLMELAGVEQTADDTYPVMEEWMSKKLEKPFYTACSDSDTYFKIKGKLDMMETMMKEIEIREKKRMAQRLEEKAEAALRKAERDSQMKAEIAKEAVEKATAE</sequence>
<protein>
    <submittedName>
        <fullName evidence="4">Uncharacterized protein</fullName>
    </submittedName>
</protein>
<evidence type="ECO:0000256" key="1">
    <source>
        <dbReference type="ARBA" id="ARBA00023054"/>
    </source>
</evidence>
<evidence type="ECO:0000256" key="2">
    <source>
        <dbReference type="SAM" id="MobiDB-lite"/>
    </source>
</evidence>
<name>A0A7S1ZQ08_TRICV</name>
<dbReference type="AlphaFoldDB" id="A0A7S1ZQ08"/>
<dbReference type="Pfam" id="PF11264">
    <property type="entry name" value="ThylakoidFormat"/>
    <property type="match status" value="1"/>
</dbReference>
<dbReference type="PANTHER" id="PTHR34793">
    <property type="entry name" value="PROTEIN THYLAKOID FORMATION 1, CHLOROPLASTIC"/>
    <property type="match status" value="1"/>
</dbReference>
<evidence type="ECO:0000256" key="3">
    <source>
        <dbReference type="SAM" id="SignalP"/>
    </source>
</evidence>
<keyword evidence="3" id="KW-0732">Signal</keyword>
<feature type="signal peptide" evidence="3">
    <location>
        <begin position="1"/>
        <end position="18"/>
    </location>
</feature>
<accession>A0A7S1ZQ08</accession>
<proteinExistence type="predicted"/>
<gene>
    <name evidence="4" type="ORF">OSIN01602_LOCUS13293</name>
</gene>
<dbReference type="PANTHER" id="PTHR34793:SF1">
    <property type="entry name" value="PROTEIN THYLAKOID FORMATION 1, CHLOROPLASTIC"/>
    <property type="match status" value="1"/>
</dbReference>
<evidence type="ECO:0000313" key="4">
    <source>
        <dbReference type="EMBL" id="CAD9345882.1"/>
    </source>
</evidence>